<reference evidence="2" key="2">
    <citation type="journal article" date="2021" name="Genome Biol. Evol.">
        <title>Developing a high-quality reference genome for a parasitic bivalve with doubly uniparental inheritance (Bivalvia: Unionida).</title>
        <authorList>
            <person name="Smith C.H."/>
        </authorList>
    </citation>
    <scope>NUCLEOTIDE SEQUENCE</scope>
    <source>
        <strain evidence="2">CHS0354</strain>
        <tissue evidence="2">Mantle</tissue>
    </source>
</reference>
<feature type="compositionally biased region" description="Polar residues" evidence="1">
    <location>
        <begin position="85"/>
        <end position="94"/>
    </location>
</feature>
<reference evidence="2" key="3">
    <citation type="submission" date="2023-05" db="EMBL/GenBank/DDBJ databases">
        <authorList>
            <person name="Smith C.H."/>
        </authorList>
    </citation>
    <scope>NUCLEOTIDE SEQUENCE</scope>
    <source>
        <strain evidence="2">CHS0354</strain>
        <tissue evidence="2">Mantle</tissue>
    </source>
</reference>
<feature type="region of interest" description="Disordered" evidence="1">
    <location>
        <begin position="1"/>
        <end position="29"/>
    </location>
</feature>
<protein>
    <submittedName>
        <fullName evidence="2">Uncharacterized protein</fullName>
    </submittedName>
</protein>
<feature type="region of interest" description="Disordered" evidence="1">
    <location>
        <begin position="85"/>
        <end position="133"/>
    </location>
</feature>
<evidence type="ECO:0000256" key="1">
    <source>
        <dbReference type="SAM" id="MobiDB-lite"/>
    </source>
</evidence>
<feature type="compositionally biased region" description="Basic and acidic residues" evidence="1">
    <location>
        <begin position="96"/>
        <end position="113"/>
    </location>
</feature>
<proteinExistence type="predicted"/>
<dbReference type="Proteomes" id="UP001195483">
    <property type="component" value="Unassembled WGS sequence"/>
</dbReference>
<comment type="caution">
    <text evidence="2">The sequence shown here is derived from an EMBL/GenBank/DDBJ whole genome shotgun (WGS) entry which is preliminary data.</text>
</comment>
<feature type="compositionally biased region" description="Basic and acidic residues" evidence="1">
    <location>
        <begin position="1"/>
        <end position="14"/>
    </location>
</feature>
<keyword evidence="3" id="KW-1185">Reference proteome</keyword>
<sequence>MNRLPSLRDADPRETSVGAPSKYSKTPQAECLRRIRIKSKLSGQISNSYHSDPAHQVCLKMVEKAVIQDGTVYTLTSMWFTDPTASKMESQSTMTEEERSISRHTETHREESALSKPLSAKSTKEIESVQFSV</sequence>
<organism evidence="2 3">
    <name type="scientific">Potamilus streckersoni</name>
    <dbReference type="NCBI Taxonomy" id="2493646"/>
    <lineage>
        <taxon>Eukaryota</taxon>
        <taxon>Metazoa</taxon>
        <taxon>Spiralia</taxon>
        <taxon>Lophotrochozoa</taxon>
        <taxon>Mollusca</taxon>
        <taxon>Bivalvia</taxon>
        <taxon>Autobranchia</taxon>
        <taxon>Heteroconchia</taxon>
        <taxon>Palaeoheterodonta</taxon>
        <taxon>Unionida</taxon>
        <taxon>Unionoidea</taxon>
        <taxon>Unionidae</taxon>
        <taxon>Ambleminae</taxon>
        <taxon>Lampsilini</taxon>
        <taxon>Potamilus</taxon>
    </lineage>
</organism>
<accession>A0AAE0RSX7</accession>
<evidence type="ECO:0000313" key="3">
    <source>
        <dbReference type="Proteomes" id="UP001195483"/>
    </source>
</evidence>
<name>A0AAE0RSX7_9BIVA</name>
<gene>
    <name evidence="2" type="ORF">CHS0354_034770</name>
</gene>
<evidence type="ECO:0000313" key="2">
    <source>
        <dbReference type="EMBL" id="KAK3578976.1"/>
    </source>
</evidence>
<reference evidence="2" key="1">
    <citation type="journal article" date="2021" name="Genome Biol. Evol.">
        <title>A High-Quality Reference Genome for a Parasitic Bivalve with Doubly Uniparental Inheritance (Bivalvia: Unionida).</title>
        <authorList>
            <person name="Smith C.H."/>
        </authorList>
    </citation>
    <scope>NUCLEOTIDE SEQUENCE</scope>
    <source>
        <strain evidence="2">CHS0354</strain>
    </source>
</reference>
<dbReference type="AlphaFoldDB" id="A0AAE0RSX7"/>
<dbReference type="EMBL" id="JAEAOA010002045">
    <property type="protein sequence ID" value="KAK3578976.1"/>
    <property type="molecule type" value="Genomic_DNA"/>
</dbReference>